<dbReference type="GO" id="GO:0016787">
    <property type="term" value="F:hydrolase activity"/>
    <property type="evidence" value="ECO:0007669"/>
    <property type="project" value="UniProtKB-KW"/>
</dbReference>
<dbReference type="OrthoDB" id="9812774at2"/>
<sequence length="298" mass="33629">MNREPSWNPAPESGIAIEWIEANGLTFEVATAGEGDHLAICLHGFPELHYSWRHQMPALAEMGYRVWAPNMRGYGATDRPAAKKDYRLRNLAADVGALIDASGATQVTLIAHDWGAVVAWYFAILKVRPLERLVILNVPHPNCARRELKHMRQLKKSWYIFFFQLPWLPEKFLGRDNAAAISRVFRDSAVNKGLFTSDELEPYRRAAAQPGALTAMFNYYRALLQTPDARDTGDGIVDVPTLVLWGEQDVALDIHLLDGTDAYVSDLTVRRFPDASHWVQQDVPDKVNAALREWLPKV</sequence>
<dbReference type="SUPFAM" id="SSF53474">
    <property type="entry name" value="alpha/beta-Hydrolases"/>
    <property type="match status" value="1"/>
</dbReference>
<reference evidence="3 4" key="1">
    <citation type="submission" date="2015-09" db="EMBL/GenBank/DDBJ databases">
        <title>Complete genome sequence of a benzo[a]pyrene-degrading bacterium Altererythrobacter epoxidivorans CGMCC 1.7731T.</title>
        <authorList>
            <person name="Li Z."/>
            <person name="Cheng H."/>
            <person name="Huo Y."/>
            <person name="Xu X."/>
        </authorList>
    </citation>
    <scope>NUCLEOTIDE SEQUENCE [LARGE SCALE GENOMIC DNA]</scope>
    <source>
        <strain evidence="3 4">CGMCC 1.7731</strain>
    </source>
</reference>
<gene>
    <name evidence="3" type="ORF">AMC99_01378</name>
</gene>
<dbReference type="PANTHER" id="PTHR43329">
    <property type="entry name" value="EPOXIDE HYDROLASE"/>
    <property type="match status" value="1"/>
</dbReference>
<dbReference type="Pfam" id="PF00561">
    <property type="entry name" value="Abhydrolase_1"/>
    <property type="match status" value="1"/>
</dbReference>
<organism evidence="3 4">
    <name type="scientific">Altererythrobacter epoxidivorans</name>
    <dbReference type="NCBI Taxonomy" id="361183"/>
    <lineage>
        <taxon>Bacteria</taxon>
        <taxon>Pseudomonadati</taxon>
        <taxon>Pseudomonadota</taxon>
        <taxon>Alphaproteobacteria</taxon>
        <taxon>Sphingomonadales</taxon>
        <taxon>Erythrobacteraceae</taxon>
        <taxon>Altererythrobacter</taxon>
    </lineage>
</organism>
<accession>A0A0M3TA97</accession>
<evidence type="ECO:0000313" key="4">
    <source>
        <dbReference type="Proteomes" id="UP000057938"/>
    </source>
</evidence>
<name>A0A0M3TA97_9SPHN</name>
<dbReference type="InterPro" id="IPR000639">
    <property type="entry name" value="Epox_hydrolase-like"/>
</dbReference>
<dbReference type="AlphaFoldDB" id="A0A0M3TA97"/>
<dbReference type="Gene3D" id="3.40.50.1820">
    <property type="entry name" value="alpha/beta hydrolase"/>
    <property type="match status" value="1"/>
</dbReference>
<dbReference type="KEGG" id="aep:AMC99_01378"/>
<dbReference type="RefSeq" id="WP_061924494.1">
    <property type="nucleotide sequence ID" value="NZ_CP012669.1"/>
</dbReference>
<dbReference type="InterPro" id="IPR029058">
    <property type="entry name" value="AB_hydrolase_fold"/>
</dbReference>
<protein>
    <submittedName>
        <fullName evidence="3">Putative epoxide hydrolase-related protein</fullName>
    </submittedName>
</protein>
<dbReference type="InterPro" id="IPR000073">
    <property type="entry name" value="AB_hydrolase_1"/>
</dbReference>
<evidence type="ECO:0000313" key="3">
    <source>
        <dbReference type="EMBL" id="ALE16672.1"/>
    </source>
</evidence>
<evidence type="ECO:0000256" key="1">
    <source>
        <dbReference type="ARBA" id="ARBA00022801"/>
    </source>
</evidence>
<dbReference type="EMBL" id="CP012669">
    <property type="protein sequence ID" value="ALE16672.1"/>
    <property type="molecule type" value="Genomic_DNA"/>
</dbReference>
<dbReference type="Proteomes" id="UP000057938">
    <property type="component" value="Chromosome"/>
</dbReference>
<keyword evidence="1 3" id="KW-0378">Hydrolase</keyword>
<evidence type="ECO:0000259" key="2">
    <source>
        <dbReference type="Pfam" id="PF00561"/>
    </source>
</evidence>
<dbReference type="PRINTS" id="PR00412">
    <property type="entry name" value="EPOXHYDRLASE"/>
</dbReference>
<feature type="domain" description="AB hydrolase-1" evidence="2">
    <location>
        <begin position="40"/>
        <end position="280"/>
    </location>
</feature>
<proteinExistence type="predicted"/>
<dbReference type="STRING" id="361183.AMC99_01378"/>
<keyword evidence="4" id="KW-1185">Reference proteome</keyword>
<dbReference type="PATRIC" id="fig|361183.4.peg.1351"/>